<dbReference type="AlphaFoldDB" id="A0A2U1AJY2"/>
<dbReference type="SUPFAM" id="SSF53822">
    <property type="entry name" value="Periplasmic binding protein-like I"/>
    <property type="match status" value="1"/>
</dbReference>
<dbReference type="PANTHER" id="PTHR30146:SF109">
    <property type="entry name" value="HTH-TYPE TRANSCRIPTIONAL REGULATOR GALS"/>
    <property type="match status" value="1"/>
</dbReference>
<dbReference type="EMBL" id="QEKH01000033">
    <property type="protein sequence ID" value="PVY36695.1"/>
    <property type="molecule type" value="Genomic_DNA"/>
</dbReference>
<proteinExistence type="predicted"/>
<keyword evidence="2" id="KW-0238">DNA-binding</keyword>
<dbReference type="Gene3D" id="1.10.260.40">
    <property type="entry name" value="lambda repressor-like DNA-binding domains"/>
    <property type="match status" value="1"/>
</dbReference>
<keyword evidence="6" id="KW-1185">Reference proteome</keyword>
<dbReference type="RefSeq" id="WP_116885430.1">
    <property type="nucleotide sequence ID" value="NZ_CAJKCJ010000005.1"/>
</dbReference>
<dbReference type="Pfam" id="PF13377">
    <property type="entry name" value="Peripla_BP_3"/>
    <property type="match status" value="1"/>
</dbReference>
<dbReference type="InterPro" id="IPR010982">
    <property type="entry name" value="Lambda_DNA-bd_dom_sf"/>
</dbReference>
<dbReference type="InterPro" id="IPR000843">
    <property type="entry name" value="HTH_LacI"/>
</dbReference>
<dbReference type="InterPro" id="IPR046335">
    <property type="entry name" value="LacI/GalR-like_sensor"/>
</dbReference>
<dbReference type="SMART" id="SM00354">
    <property type="entry name" value="HTH_LACI"/>
    <property type="match status" value="1"/>
</dbReference>
<dbReference type="Pfam" id="PF00356">
    <property type="entry name" value="LacI"/>
    <property type="match status" value="1"/>
</dbReference>
<accession>A0A2U1AJY2</accession>
<dbReference type="SUPFAM" id="SSF47413">
    <property type="entry name" value="lambda repressor-like DNA-binding domains"/>
    <property type="match status" value="1"/>
</dbReference>
<evidence type="ECO:0000256" key="3">
    <source>
        <dbReference type="ARBA" id="ARBA00023163"/>
    </source>
</evidence>
<dbReference type="GO" id="GO:0003700">
    <property type="term" value="F:DNA-binding transcription factor activity"/>
    <property type="evidence" value="ECO:0007669"/>
    <property type="project" value="TreeGrafter"/>
</dbReference>
<keyword evidence="3" id="KW-0804">Transcription</keyword>
<dbReference type="GeneID" id="78296705"/>
<gene>
    <name evidence="5" type="ORF">C8D82_13321</name>
</gene>
<dbReference type="GO" id="GO:0000976">
    <property type="term" value="F:transcription cis-regulatory region binding"/>
    <property type="evidence" value="ECO:0007669"/>
    <property type="project" value="TreeGrafter"/>
</dbReference>
<evidence type="ECO:0000256" key="1">
    <source>
        <dbReference type="ARBA" id="ARBA00023015"/>
    </source>
</evidence>
<dbReference type="Proteomes" id="UP000245959">
    <property type="component" value="Unassembled WGS sequence"/>
</dbReference>
<name>A0A2U1AJY2_9BACT</name>
<dbReference type="CDD" id="cd06267">
    <property type="entry name" value="PBP1_LacI_sugar_binding-like"/>
    <property type="match status" value="1"/>
</dbReference>
<dbReference type="InterPro" id="IPR028082">
    <property type="entry name" value="Peripla_BP_I"/>
</dbReference>
<protein>
    <submittedName>
        <fullName evidence="5">LacI family transcriptional regulator</fullName>
    </submittedName>
</protein>
<evidence type="ECO:0000259" key="4">
    <source>
        <dbReference type="PROSITE" id="PS50932"/>
    </source>
</evidence>
<dbReference type="PROSITE" id="PS50932">
    <property type="entry name" value="HTH_LACI_2"/>
    <property type="match status" value="1"/>
</dbReference>
<dbReference type="PANTHER" id="PTHR30146">
    <property type="entry name" value="LACI-RELATED TRANSCRIPTIONAL REPRESSOR"/>
    <property type="match status" value="1"/>
</dbReference>
<organism evidence="5 6">
    <name type="scientific">Victivallis vadensis</name>
    <dbReference type="NCBI Taxonomy" id="172901"/>
    <lineage>
        <taxon>Bacteria</taxon>
        <taxon>Pseudomonadati</taxon>
        <taxon>Lentisphaerota</taxon>
        <taxon>Lentisphaeria</taxon>
        <taxon>Victivallales</taxon>
        <taxon>Victivallaceae</taxon>
        <taxon>Victivallis</taxon>
    </lineage>
</organism>
<dbReference type="CDD" id="cd01392">
    <property type="entry name" value="HTH_LacI"/>
    <property type="match status" value="1"/>
</dbReference>
<reference evidence="5 6" key="1">
    <citation type="submission" date="2018-04" db="EMBL/GenBank/DDBJ databases">
        <title>Genomic Encyclopedia of Type Strains, Phase IV (KMG-IV): sequencing the most valuable type-strain genomes for metagenomic binning, comparative biology and taxonomic classification.</title>
        <authorList>
            <person name="Goeker M."/>
        </authorList>
    </citation>
    <scope>NUCLEOTIDE SEQUENCE [LARGE SCALE GENOMIC DNA]</scope>
    <source>
        <strain evidence="5 6">DSM 14823</strain>
    </source>
</reference>
<evidence type="ECO:0000313" key="6">
    <source>
        <dbReference type="Proteomes" id="UP000245959"/>
    </source>
</evidence>
<evidence type="ECO:0000256" key="2">
    <source>
        <dbReference type="ARBA" id="ARBA00023125"/>
    </source>
</evidence>
<keyword evidence="1" id="KW-0805">Transcription regulation</keyword>
<evidence type="ECO:0000313" key="5">
    <source>
        <dbReference type="EMBL" id="PVY36695.1"/>
    </source>
</evidence>
<feature type="domain" description="HTH lacI-type" evidence="4">
    <location>
        <begin position="2"/>
        <end position="56"/>
    </location>
</feature>
<comment type="caution">
    <text evidence="5">The sequence shown here is derived from an EMBL/GenBank/DDBJ whole genome shotgun (WGS) entry which is preliminary data.</text>
</comment>
<sequence length="356" mass="39508">MISMKEIGRICGVAESTVSKALRGHAGIKLATRERIQEVARQYGYQPNAMVECMQTGKSRSIGIACNNFQCQFSGAIMDGIHQALHEYGYDSYVISWDRLVKDGVDLLSRFSRRRVDGLLLLPMGEPPTPSHIAQLHSFHNPVVLIDQVWGSCDFDYVGTDNRAAMAALVGELFERGYRKIGAVLFSRVSSGEERRAGFLDAMFSRSLPVDGRFLCEVTNSRYGNYEQIRNLLKMPDRPEALVCFNDYLANDALNVAYDLGIRVPEELAITGFGNLPLCEKLRPQLTTADQQAETIGRTAARLLLERITGGETGPRREIRLPAQPVLRGSTGSRTVSLLHKPETAGERKNILRASC</sequence>
<dbReference type="Gene3D" id="3.40.50.2300">
    <property type="match status" value="2"/>
</dbReference>